<evidence type="ECO:0000313" key="10">
    <source>
        <dbReference type="Proteomes" id="UP001153555"/>
    </source>
</evidence>
<evidence type="ECO:0000256" key="5">
    <source>
        <dbReference type="ARBA" id="ARBA00022833"/>
    </source>
</evidence>
<keyword evidence="3" id="KW-0479">Metal-binding</keyword>
<evidence type="ECO:0000256" key="6">
    <source>
        <dbReference type="PROSITE-ProRule" id="PRU00175"/>
    </source>
</evidence>
<gene>
    <name evidence="9" type="ORF">SHERM_22840</name>
</gene>
<dbReference type="InterPro" id="IPR013083">
    <property type="entry name" value="Znf_RING/FYVE/PHD"/>
</dbReference>
<keyword evidence="4 6" id="KW-0863">Zinc-finger</keyword>
<dbReference type="InterPro" id="IPR001841">
    <property type="entry name" value="Znf_RING"/>
</dbReference>
<dbReference type="Proteomes" id="UP001153555">
    <property type="component" value="Unassembled WGS sequence"/>
</dbReference>
<evidence type="ECO:0000256" key="2">
    <source>
        <dbReference type="ARBA" id="ARBA00012483"/>
    </source>
</evidence>
<evidence type="ECO:0000259" key="8">
    <source>
        <dbReference type="PROSITE" id="PS50089"/>
    </source>
</evidence>
<dbReference type="OrthoDB" id="8062037at2759"/>
<dbReference type="SUPFAM" id="SSF57850">
    <property type="entry name" value="RING/U-box"/>
    <property type="match status" value="1"/>
</dbReference>
<reference evidence="9" key="1">
    <citation type="submission" date="2019-12" db="EMBL/GenBank/DDBJ databases">
        <authorList>
            <person name="Scholes J."/>
        </authorList>
    </citation>
    <scope>NUCLEOTIDE SEQUENCE</scope>
</reference>
<evidence type="ECO:0000256" key="7">
    <source>
        <dbReference type="SAM" id="MobiDB-lite"/>
    </source>
</evidence>
<sequence length="263" mass="28837">MESIGLPPSPTPDALLCPHCHRDSLEQMEMEEYIPPPPRDPLSSATFTPSDDNFLLTSPYLRRLIHHLTTVAAEADPRSDPAPRSSIDSLQEVAITPNSDLTALCPVCKDPFAVGTLVKMMPCKHAYHPDCIVPWLEINNSCPVCRFKLPAVDDGKNKEGGREEVPAGLEELVDDEADLFVFQNTLRHMARRNRWNEDLADVGGGSEGNLLSPTQIGEVERDGLLERQNSVETVSSWPRWHTEERGGGGAGGEEDSGAFGRSS</sequence>
<keyword evidence="5" id="KW-0862">Zinc</keyword>
<evidence type="ECO:0000313" key="9">
    <source>
        <dbReference type="EMBL" id="CAA0827145.1"/>
    </source>
</evidence>
<comment type="catalytic activity">
    <reaction evidence="1">
        <text>S-ubiquitinyl-[E2 ubiquitin-conjugating enzyme]-L-cysteine + [acceptor protein]-L-lysine = [E2 ubiquitin-conjugating enzyme]-L-cysteine + N(6)-ubiquitinyl-[acceptor protein]-L-lysine.</text>
        <dbReference type="EC" id="2.3.2.27"/>
    </reaction>
</comment>
<dbReference type="GO" id="GO:0016567">
    <property type="term" value="P:protein ubiquitination"/>
    <property type="evidence" value="ECO:0007669"/>
    <property type="project" value="TreeGrafter"/>
</dbReference>
<evidence type="ECO:0000256" key="3">
    <source>
        <dbReference type="ARBA" id="ARBA00022723"/>
    </source>
</evidence>
<dbReference type="Gene3D" id="3.30.40.10">
    <property type="entry name" value="Zinc/RING finger domain, C3HC4 (zinc finger)"/>
    <property type="match status" value="1"/>
</dbReference>
<dbReference type="AlphaFoldDB" id="A0A9N7NCG9"/>
<dbReference type="PANTHER" id="PTHR15710:SF187">
    <property type="entry name" value="RING-TYPE E3 UBIQUITIN TRANSFERASE"/>
    <property type="match status" value="1"/>
</dbReference>
<feature type="domain" description="RING-type" evidence="8">
    <location>
        <begin position="105"/>
        <end position="146"/>
    </location>
</feature>
<feature type="region of interest" description="Disordered" evidence="7">
    <location>
        <begin position="221"/>
        <end position="263"/>
    </location>
</feature>
<keyword evidence="10" id="KW-1185">Reference proteome</keyword>
<dbReference type="PANTHER" id="PTHR15710">
    <property type="entry name" value="E3 UBIQUITIN-PROTEIN LIGASE PRAJA"/>
    <property type="match status" value="1"/>
</dbReference>
<feature type="compositionally biased region" description="Polar residues" evidence="7">
    <location>
        <begin position="227"/>
        <end position="236"/>
    </location>
</feature>
<organism evidence="9 10">
    <name type="scientific">Striga hermonthica</name>
    <name type="common">Purple witchweed</name>
    <name type="synonym">Buchnera hermonthica</name>
    <dbReference type="NCBI Taxonomy" id="68872"/>
    <lineage>
        <taxon>Eukaryota</taxon>
        <taxon>Viridiplantae</taxon>
        <taxon>Streptophyta</taxon>
        <taxon>Embryophyta</taxon>
        <taxon>Tracheophyta</taxon>
        <taxon>Spermatophyta</taxon>
        <taxon>Magnoliopsida</taxon>
        <taxon>eudicotyledons</taxon>
        <taxon>Gunneridae</taxon>
        <taxon>Pentapetalae</taxon>
        <taxon>asterids</taxon>
        <taxon>lamiids</taxon>
        <taxon>Lamiales</taxon>
        <taxon>Orobanchaceae</taxon>
        <taxon>Buchnereae</taxon>
        <taxon>Striga</taxon>
    </lineage>
</organism>
<dbReference type="PROSITE" id="PS50089">
    <property type="entry name" value="ZF_RING_2"/>
    <property type="match status" value="1"/>
</dbReference>
<dbReference type="Pfam" id="PF13639">
    <property type="entry name" value="zf-RING_2"/>
    <property type="match status" value="1"/>
</dbReference>
<dbReference type="GO" id="GO:0008270">
    <property type="term" value="F:zinc ion binding"/>
    <property type="evidence" value="ECO:0007669"/>
    <property type="project" value="UniProtKB-KW"/>
</dbReference>
<dbReference type="EMBL" id="CACSLK010027751">
    <property type="protein sequence ID" value="CAA0827145.1"/>
    <property type="molecule type" value="Genomic_DNA"/>
</dbReference>
<name>A0A9N7NCG9_STRHE</name>
<evidence type="ECO:0000256" key="1">
    <source>
        <dbReference type="ARBA" id="ARBA00000900"/>
    </source>
</evidence>
<dbReference type="EC" id="2.3.2.27" evidence="2"/>
<dbReference type="GO" id="GO:0005737">
    <property type="term" value="C:cytoplasm"/>
    <property type="evidence" value="ECO:0007669"/>
    <property type="project" value="TreeGrafter"/>
</dbReference>
<proteinExistence type="predicted"/>
<comment type="caution">
    <text evidence="9">The sequence shown here is derived from an EMBL/GenBank/DDBJ whole genome shotgun (WGS) entry which is preliminary data.</text>
</comment>
<dbReference type="GO" id="GO:0061630">
    <property type="term" value="F:ubiquitin protein ligase activity"/>
    <property type="evidence" value="ECO:0007669"/>
    <property type="project" value="UniProtKB-EC"/>
</dbReference>
<evidence type="ECO:0000256" key="4">
    <source>
        <dbReference type="ARBA" id="ARBA00022771"/>
    </source>
</evidence>
<dbReference type="SMART" id="SM00184">
    <property type="entry name" value="RING"/>
    <property type="match status" value="1"/>
</dbReference>
<accession>A0A9N7NCG9</accession>
<protein>
    <recommendedName>
        <fullName evidence="2">RING-type E3 ubiquitin transferase</fullName>
        <ecNumber evidence="2">2.3.2.27</ecNumber>
    </recommendedName>
</protein>